<sequence length="158" mass="17368">MIRAAYDEGDVEQLNMNKEKQPRPAYGYAKLHEGYCLQPGETPKREAKASRSRKAKFCNAKKKLEAAQHAAMTKDADGDDDGREDRRVKEQAKALPALPAKGCDAKGLKRSSKEEGACGAKRQKRSSKEEGVRGNKAHEWPLGSSSPSPPSAHREKAH</sequence>
<feature type="compositionally biased region" description="Basic and acidic residues" evidence="1">
    <location>
        <begin position="103"/>
        <end position="116"/>
    </location>
</feature>
<dbReference type="EMBL" id="LGRX02013019">
    <property type="protein sequence ID" value="KAK3266501.1"/>
    <property type="molecule type" value="Genomic_DNA"/>
</dbReference>
<protein>
    <submittedName>
        <fullName evidence="2">Uncharacterized protein</fullName>
    </submittedName>
</protein>
<comment type="caution">
    <text evidence="2">The sequence shown here is derived from an EMBL/GenBank/DDBJ whole genome shotgun (WGS) entry which is preliminary data.</text>
</comment>
<dbReference type="AlphaFoldDB" id="A0AAE0FUY7"/>
<evidence type="ECO:0000313" key="2">
    <source>
        <dbReference type="EMBL" id="KAK3266501.1"/>
    </source>
</evidence>
<feature type="compositionally biased region" description="Basic and acidic residues" evidence="1">
    <location>
        <begin position="83"/>
        <end position="92"/>
    </location>
</feature>
<name>A0AAE0FUY7_9CHLO</name>
<feature type="region of interest" description="Disordered" evidence="1">
    <location>
        <begin position="60"/>
        <end position="158"/>
    </location>
</feature>
<organism evidence="2 3">
    <name type="scientific">Cymbomonas tetramitiformis</name>
    <dbReference type="NCBI Taxonomy" id="36881"/>
    <lineage>
        <taxon>Eukaryota</taxon>
        <taxon>Viridiplantae</taxon>
        <taxon>Chlorophyta</taxon>
        <taxon>Pyramimonadophyceae</taxon>
        <taxon>Pyramimonadales</taxon>
        <taxon>Pyramimonadaceae</taxon>
        <taxon>Cymbomonas</taxon>
    </lineage>
</organism>
<evidence type="ECO:0000256" key="1">
    <source>
        <dbReference type="SAM" id="MobiDB-lite"/>
    </source>
</evidence>
<keyword evidence="3" id="KW-1185">Reference proteome</keyword>
<reference evidence="2 3" key="1">
    <citation type="journal article" date="2015" name="Genome Biol. Evol.">
        <title>Comparative Genomics of a Bacterivorous Green Alga Reveals Evolutionary Causalities and Consequences of Phago-Mixotrophic Mode of Nutrition.</title>
        <authorList>
            <person name="Burns J.A."/>
            <person name="Paasch A."/>
            <person name="Narechania A."/>
            <person name="Kim E."/>
        </authorList>
    </citation>
    <scope>NUCLEOTIDE SEQUENCE [LARGE SCALE GENOMIC DNA]</scope>
    <source>
        <strain evidence="2 3">PLY_AMNH</strain>
    </source>
</reference>
<feature type="region of interest" description="Disordered" evidence="1">
    <location>
        <begin position="1"/>
        <end position="23"/>
    </location>
</feature>
<evidence type="ECO:0000313" key="3">
    <source>
        <dbReference type="Proteomes" id="UP001190700"/>
    </source>
</evidence>
<feature type="compositionally biased region" description="Basic and acidic residues" evidence="1">
    <location>
        <begin position="62"/>
        <end position="76"/>
    </location>
</feature>
<gene>
    <name evidence="2" type="ORF">CYMTET_24876</name>
</gene>
<proteinExistence type="predicted"/>
<feature type="compositionally biased region" description="Basic and acidic residues" evidence="1">
    <location>
        <begin position="126"/>
        <end position="139"/>
    </location>
</feature>
<accession>A0AAE0FUY7</accession>
<dbReference type="Proteomes" id="UP001190700">
    <property type="component" value="Unassembled WGS sequence"/>
</dbReference>